<dbReference type="CDD" id="cd00143">
    <property type="entry name" value="PP2Cc"/>
    <property type="match status" value="1"/>
</dbReference>
<dbReference type="SMART" id="SM00332">
    <property type="entry name" value="PP2Cc"/>
    <property type="match status" value="1"/>
</dbReference>
<feature type="domain" description="PPM-type phosphatase" evidence="2">
    <location>
        <begin position="53"/>
        <end position="378"/>
    </location>
</feature>
<evidence type="ECO:0000313" key="3">
    <source>
        <dbReference type="EMBL" id="CAJ1953354.1"/>
    </source>
</evidence>
<dbReference type="EMBL" id="CAKOGP040001825">
    <property type="protein sequence ID" value="CAJ1953354.1"/>
    <property type="molecule type" value="Genomic_DNA"/>
</dbReference>
<accession>A0AAD2FTS7</accession>
<dbReference type="SUPFAM" id="SSF81606">
    <property type="entry name" value="PP2C-like"/>
    <property type="match status" value="1"/>
</dbReference>
<comment type="caution">
    <text evidence="3">The sequence shown here is derived from an EMBL/GenBank/DDBJ whole genome shotgun (WGS) entry which is preliminary data.</text>
</comment>
<dbReference type="PANTHER" id="PTHR47992">
    <property type="entry name" value="PROTEIN PHOSPHATASE"/>
    <property type="match status" value="1"/>
</dbReference>
<evidence type="ECO:0000256" key="1">
    <source>
        <dbReference type="SAM" id="MobiDB-lite"/>
    </source>
</evidence>
<dbReference type="AlphaFoldDB" id="A0AAD2FTS7"/>
<proteinExistence type="predicted"/>
<reference evidence="3" key="1">
    <citation type="submission" date="2023-08" db="EMBL/GenBank/DDBJ databases">
        <authorList>
            <person name="Audoor S."/>
            <person name="Bilcke G."/>
        </authorList>
    </citation>
    <scope>NUCLEOTIDE SEQUENCE</scope>
</reference>
<dbReference type="InterPro" id="IPR015655">
    <property type="entry name" value="PP2C"/>
</dbReference>
<gene>
    <name evidence="3" type="ORF">CYCCA115_LOCUS13988</name>
</gene>
<sequence length="441" mass="48521">MYKTTKGGAIEDHTPPKLDSDGHLAPEEVQKRITASESVSTTTVGDDEKTDIEYATVTQRGYYPDIPGKQNQDAHSITLTFGGEETDVMFTVCDGHGASGHDCARFVNKDLPRSIAKFVRQTRSQHYVSKLKAEGKSTKGAFKPELWPLLEVEEYEECCRKGFAETNKALDDDKTINDKLSGTTAITISFHKGRMTVCNVGDSRALLGHFNEDGILPIPLSKDQTPYRKDERDRVQALGAEIKSIDQLKGREEMHDDWGDMVHGELVNPTRDPPRVWVKGSDFPGTAFTRSIGDTVAESIGVVAEPEIITRRLTENDKFLVIASDGLFEFLTNKEVCSIVEENDNAADACQKLREAAYTQWIENEDRVDDITIVVCFLNNTTAPDLNAAGTTEDLVSVVGSFYGTPGERELSAKSEDEEENEKNNVLPCGLDLCLGSGGGD</sequence>
<dbReference type="GO" id="GO:0004722">
    <property type="term" value="F:protein serine/threonine phosphatase activity"/>
    <property type="evidence" value="ECO:0007669"/>
    <property type="project" value="InterPro"/>
</dbReference>
<organism evidence="3 4">
    <name type="scientific">Cylindrotheca closterium</name>
    <dbReference type="NCBI Taxonomy" id="2856"/>
    <lineage>
        <taxon>Eukaryota</taxon>
        <taxon>Sar</taxon>
        <taxon>Stramenopiles</taxon>
        <taxon>Ochrophyta</taxon>
        <taxon>Bacillariophyta</taxon>
        <taxon>Bacillariophyceae</taxon>
        <taxon>Bacillariophycidae</taxon>
        <taxon>Bacillariales</taxon>
        <taxon>Bacillariaceae</taxon>
        <taxon>Cylindrotheca</taxon>
    </lineage>
</organism>
<feature type="region of interest" description="Disordered" evidence="1">
    <location>
        <begin position="1"/>
        <end position="24"/>
    </location>
</feature>
<dbReference type="InterPro" id="IPR001932">
    <property type="entry name" value="PPM-type_phosphatase-like_dom"/>
</dbReference>
<protein>
    <recommendedName>
        <fullName evidence="2">PPM-type phosphatase domain-containing protein</fullName>
    </recommendedName>
</protein>
<evidence type="ECO:0000259" key="2">
    <source>
        <dbReference type="PROSITE" id="PS51746"/>
    </source>
</evidence>
<feature type="compositionally biased region" description="Basic and acidic residues" evidence="1">
    <location>
        <begin position="9"/>
        <end position="24"/>
    </location>
</feature>
<name>A0AAD2FTS7_9STRA</name>
<dbReference type="Pfam" id="PF00481">
    <property type="entry name" value="PP2C"/>
    <property type="match status" value="1"/>
</dbReference>
<evidence type="ECO:0000313" key="4">
    <source>
        <dbReference type="Proteomes" id="UP001295423"/>
    </source>
</evidence>
<dbReference type="PROSITE" id="PS51746">
    <property type="entry name" value="PPM_2"/>
    <property type="match status" value="1"/>
</dbReference>
<dbReference type="InterPro" id="IPR036457">
    <property type="entry name" value="PPM-type-like_dom_sf"/>
</dbReference>
<dbReference type="Proteomes" id="UP001295423">
    <property type="component" value="Unassembled WGS sequence"/>
</dbReference>
<keyword evidence="4" id="KW-1185">Reference proteome</keyword>
<dbReference type="Gene3D" id="3.60.40.10">
    <property type="entry name" value="PPM-type phosphatase domain"/>
    <property type="match status" value="1"/>
</dbReference>